<gene>
    <name evidence="17" type="ORF">CV103_05405</name>
</gene>
<keyword evidence="4" id="KW-0410">Iron transport</keyword>
<keyword evidence="8" id="KW-0406">Ion transport</keyword>
<proteinExistence type="inferred from homology"/>
<dbReference type="Proteomes" id="UP000241206">
    <property type="component" value="Unassembled WGS sequence"/>
</dbReference>
<dbReference type="InterPro" id="IPR012910">
    <property type="entry name" value="Plug_dom"/>
</dbReference>
<evidence type="ECO:0000256" key="4">
    <source>
        <dbReference type="ARBA" id="ARBA00022496"/>
    </source>
</evidence>
<evidence type="ECO:0000256" key="12">
    <source>
        <dbReference type="PROSITE-ProRule" id="PRU01360"/>
    </source>
</evidence>
<evidence type="ECO:0000256" key="8">
    <source>
        <dbReference type="ARBA" id="ARBA00023065"/>
    </source>
</evidence>
<evidence type="ECO:0000256" key="1">
    <source>
        <dbReference type="ARBA" id="ARBA00004571"/>
    </source>
</evidence>
<dbReference type="Pfam" id="PF07715">
    <property type="entry name" value="Plug"/>
    <property type="match status" value="1"/>
</dbReference>
<organism evidence="17 18">
    <name type="scientific">Edaphosphingomonas fennica</name>
    <dbReference type="NCBI Taxonomy" id="114404"/>
    <lineage>
        <taxon>Bacteria</taxon>
        <taxon>Pseudomonadati</taxon>
        <taxon>Pseudomonadota</taxon>
        <taxon>Alphaproteobacteria</taxon>
        <taxon>Sphingomonadales</taxon>
        <taxon>Rhizorhabdaceae</taxon>
        <taxon>Edaphosphingomonas</taxon>
    </lineage>
</organism>
<dbReference type="SUPFAM" id="SSF56935">
    <property type="entry name" value="Porins"/>
    <property type="match status" value="1"/>
</dbReference>
<evidence type="ECO:0000256" key="11">
    <source>
        <dbReference type="ARBA" id="ARBA00023237"/>
    </source>
</evidence>
<dbReference type="InterPro" id="IPR036942">
    <property type="entry name" value="Beta-barrel_TonB_sf"/>
</dbReference>
<evidence type="ECO:0000313" key="17">
    <source>
        <dbReference type="EMBL" id="PTD25637.1"/>
    </source>
</evidence>
<protein>
    <submittedName>
        <fullName evidence="17">TonB-dependent receptor</fullName>
    </submittedName>
</protein>
<name>A0A2T4I5U4_9SPHN</name>
<keyword evidence="17" id="KW-0675">Receptor</keyword>
<keyword evidence="18" id="KW-1185">Reference proteome</keyword>
<evidence type="ECO:0000256" key="5">
    <source>
        <dbReference type="ARBA" id="ARBA00022692"/>
    </source>
</evidence>
<evidence type="ECO:0000256" key="13">
    <source>
        <dbReference type="RuleBase" id="RU003357"/>
    </source>
</evidence>
<dbReference type="Gene3D" id="2.170.130.10">
    <property type="entry name" value="TonB-dependent receptor, plug domain"/>
    <property type="match status" value="1"/>
</dbReference>
<keyword evidence="9 13" id="KW-0798">TonB box</keyword>
<evidence type="ECO:0000256" key="7">
    <source>
        <dbReference type="ARBA" id="ARBA00023004"/>
    </source>
</evidence>
<feature type="domain" description="TonB-dependent receptor-like beta-barrel" evidence="15">
    <location>
        <begin position="308"/>
        <end position="737"/>
    </location>
</feature>
<dbReference type="InterPro" id="IPR037066">
    <property type="entry name" value="Plug_dom_sf"/>
</dbReference>
<evidence type="ECO:0000256" key="10">
    <source>
        <dbReference type="ARBA" id="ARBA00023136"/>
    </source>
</evidence>
<evidence type="ECO:0000256" key="6">
    <source>
        <dbReference type="ARBA" id="ARBA00022729"/>
    </source>
</evidence>
<keyword evidence="2 12" id="KW-0813">Transport</keyword>
<dbReference type="PANTHER" id="PTHR32552:SF89">
    <property type="entry name" value="CATECHOLATE SIDEROPHORE RECEPTOR FIU"/>
    <property type="match status" value="1"/>
</dbReference>
<feature type="signal peptide" evidence="14">
    <location>
        <begin position="1"/>
        <end position="25"/>
    </location>
</feature>
<feature type="chain" id="PRO_5015456346" evidence="14">
    <location>
        <begin position="26"/>
        <end position="779"/>
    </location>
</feature>
<evidence type="ECO:0000256" key="9">
    <source>
        <dbReference type="ARBA" id="ARBA00023077"/>
    </source>
</evidence>
<comment type="similarity">
    <text evidence="12 13">Belongs to the TonB-dependent receptor family.</text>
</comment>
<evidence type="ECO:0000256" key="3">
    <source>
        <dbReference type="ARBA" id="ARBA00022452"/>
    </source>
</evidence>
<dbReference type="GO" id="GO:0015344">
    <property type="term" value="F:siderophore uptake transmembrane transporter activity"/>
    <property type="evidence" value="ECO:0007669"/>
    <property type="project" value="TreeGrafter"/>
</dbReference>
<sequence length="779" mass="84361">MLQKSVVTLAVAASFSVLAPAEAQAAAPGEADSSEAGDIVVVGSGQTRSVSTLVPSNLEVLPPGTSVQKALNFLPGVMAQSIDALGVNEQSLSLQVRGFNTTHLGYTLDGMPLGDGAYNNYNGLTISRALISENLGRADLATGIAGLGIASTSNLGGALTYISSDPHQDMGLAVSQTFGSEDALRTFVRFDTGEHGGFSAYLSGQYSEQDLFVNQRAWNKSTGKQFNGKLKYEFTGGTITAFADFSRTNQADDAYLSKEMLGRLGWDWGGYAPDWQSYLGVAYCGVTGPTAPDKCVPAPSPQKNSDVTFTNGQILRNDDLFYVAGDFDITKSITARVQVYHHEDKGAGNNWIVGWSKQGTPATDDDVPVQIRDTRYTIDRTGALASLNWDVGFNHFQAGFWLEDNTSSAARYIWTNVTGPFSLAHFLKGQPDTAQWVQETKWKTRQFYVQDTVKLFDEALSIDFGFKGTYSKSDAEAQNGIAKTPPPASSQFATGSLTAKDYFLPQVGVHWQVAPQHELFASYAENMAMYQGGFKLGPQSVSQAVWDVQGKTLKPETSRSFEGGYRFVTGPLQVALSGYWVDFDNRLLQYNPCPTNQQQNPGCGNSFHNAGSVTSKGVELGVLWKPLPWLNWYNSASYNKSTYDDDLNWCTATCVVKATAGKQQVDTPKEMFASVLTVKQGGFSASLQGKYTGRRYYTYTNDQSFGGYTTFDLGLGYDFGTLGALKGAKLSLNITNLTNKRYASNFDSSVFAPDDAAGTILVFHSSAPRQAFGTLSIGF</sequence>
<dbReference type="Pfam" id="PF00593">
    <property type="entry name" value="TonB_dep_Rec_b-barrel"/>
    <property type="match status" value="1"/>
</dbReference>
<evidence type="ECO:0000256" key="14">
    <source>
        <dbReference type="SAM" id="SignalP"/>
    </source>
</evidence>
<dbReference type="PROSITE" id="PS52016">
    <property type="entry name" value="TONB_DEPENDENT_REC_3"/>
    <property type="match status" value="1"/>
</dbReference>
<evidence type="ECO:0000259" key="15">
    <source>
        <dbReference type="Pfam" id="PF00593"/>
    </source>
</evidence>
<dbReference type="InterPro" id="IPR000531">
    <property type="entry name" value="Beta-barrel_TonB"/>
</dbReference>
<keyword evidence="11 12" id="KW-0998">Cell outer membrane</keyword>
<dbReference type="GO" id="GO:0009279">
    <property type="term" value="C:cell outer membrane"/>
    <property type="evidence" value="ECO:0007669"/>
    <property type="project" value="UniProtKB-SubCell"/>
</dbReference>
<evidence type="ECO:0000313" key="18">
    <source>
        <dbReference type="Proteomes" id="UP000241206"/>
    </source>
</evidence>
<dbReference type="InterPro" id="IPR039426">
    <property type="entry name" value="TonB-dep_rcpt-like"/>
</dbReference>
<keyword evidence="10 12" id="KW-0472">Membrane</keyword>
<reference evidence="17 18" key="1">
    <citation type="submission" date="2017-11" db="EMBL/GenBank/DDBJ databases">
        <title>Sphingomonas oleivorans sp. nov., isolated from oil-contaminated soil.</title>
        <authorList>
            <person name="Wang L."/>
            <person name="Chen L."/>
        </authorList>
    </citation>
    <scope>NUCLEOTIDE SEQUENCE [LARGE SCALE GENOMIC DNA]</scope>
    <source>
        <strain evidence="17 18">K101</strain>
    </source>
</reference>
<evidence type="ECO:0000256" key="2">
    <source>
        <dbReference type="ARBA" id="ARBA00022448"/>
    </source>
</evidence>
<accession>A0A2T4I5U4</accession>
<dbReference type="RefSeq" id="WP_107394215.1">
    <property type="nucleotide sequence ID" value="NZ_PHHF01000023.1"/>
</dbReference>
<dbReference type="EMBL" id="PHHF01000023">
    <property type="protein sequence ID" value="PTD25637.1"/>
    <property type="molecule type" value="Genomic_DNA"/>
</dbReference>
<keyword evidence="5 12" id="KW-0812">Transmembrane</keyword>
<feature type="domain" description="TonB-dependent receptor plug" evidence="16">
    <location>
        <begin position="47"/>
        <end position="156"/>
    </location>
</feature>
<keyword evidence="7" id="KW-0408">Iron</keyword>
<dbReference type="Gene3D" id="2.40.170.20">
    <property type="entry name" value="TonB-dependent receptor, beta-barrel domain"/>
    <property type="match status" value="1"/>
</dbReference>
<dbReference type="AlphaFoldDB" id="A0A2T4I5U4"/>
<keyword evidence="6 14" id="KW-0732">Signal</keyword>
<comment type="caution">
    <text evidence="17">The sequence shown here is derived from an EMBL/GenBank/DDBJ whole genome shotgun (WGS) entry which is preliminary data.</text>
</comment>
<comment type="subcellular location">
    <subcellularLocation>
        <location evidence="1 12">Cell outer membrane</location>
        <topology evidence="1 12">Multi-pass membrane protein</topology>
    </subcellularLocation>
</comment>
<dbReference type="PANTHER" id="PTHR32552">
    <property type="entry name" value="FERRICHROME IRON RECEPTOR-RELATED"/>
    <property type="match status" value="1"/>
</dbReference>
<keyword evidence="3 12" id="KW-1134">Transmembrane beta strand</keyword>
<evidence type="ECO:0000259" key="16">
    <source>
        <dbReference type="Pfam" id="PF07715"/>
    </source>
</evidence>